<comment type="catalytic activity">
    <reaction evidence="18">
        <text>L-seryl-[protein] + ATP = O-phospho-L-seryl-[protein] + ADP + H(+)</text>
        <dbReference type="Rhea" id="RHEA:17989"/>
        <dbReference type="Rhea" id="RHEA-COMP:9863"/>
        <dbReference type="Rhea" id="RHEA-COMP:11604"/>
        <dbReference type="ChEBI" id="CHEBI:15378"/>
        <dbReference type="ChEBI" id="CHEBI:29999"/>
        <dbReference type="ChEBI" id="CHEBI:30616"/>
        <dbReference type="ChEBI" id="CHEBI:83421"/>
        <dbReference type="ChEBI" id="CHEBI:456216"/>
        <dbReference type="EC" id="2.7.11.1"/>
    </reaction>
</comment>
<evidence type="ECO:0000256" key="18">
    <source>
        <dbReference type="ARBA" id="ARBA00048679"/>
    </source>
</evidence>
<feature type="chain" id="PRO_5042877265" description="non-specific serine/threonine protein kinase" evidence="21">
    <location>
        <begin position="27"/>
        <end position="951"/>
    </location>
</feature>
<dbReference type="GO" id="GO:0005524">
    <property type="term" value="F:ATP binding"/>
    <property type="evidence" value="ECO:0007669"/>
    <property type="project" value="UniProtKB-UniRule"/>
</dbReference>
<evidence type="ECO:0000256" key="20">
    <source>
        <dbReference type="SAM" id="Phobius"/>
    </source>
</evidence>
<evidence type="ECO:0000259" key="22">
    <source>
        <dbReference type="PROSITE" id="PS50011"/>
    </source>
</evidence>
<dbReference type="PANTHER" id="PTHR45974">
    <property type="entry name" value="RECEPTOR-LIKE PROTEIN 55"/>
    <property type="match status" value="1"/>
</dbReference>
<dbReference type="PROSITE" id="PS00108">
    <property type="entry name" value="PROTEIN_KINASE_ST"/>
    <property type="match status" value="1"/>
</dbReference>
<comment type="catalytic activity">
    <reaction evidence="17">
        <text>L-threonyl-[protein] + ATP = O-phospho-L-threonyl-[protein] + ADP + H(+)</text>
        <dbReference type="Rhea" id="RHEA:46608"/>
        <dbReference type="Rhea" id="RHEA-COMP:11060"/>
        <dbReference type="Rhea" id="RHEA-COMP:11605"/>
        <dbReference type="ChEBI" id="CHEBI:15378"/>
        <dbReference type="ChEBI" id="CHEBI:30013"/>
        <dbReference type="ChEBI" id="CHEBI:30616"/>
        <dbReference type="ChEBI" id="CHEBI:61977"/>
        <dbReference type="ChEBI" id="CHEBI:456216"/>
        <dbReference type="EC" id="2.7.11.1"/>
    </reaction>
</comment>
<keyword evidence="4" id="KW-0723">Serine/threonine-protein kinase</keyword>
<dbReference type="Proteomes" id="UP001324115">
    <property type="component" value="Unassembled WGS sequence"/>
</dbReference>
<sequence length="951" mass="105202">MHLSRVWTCGLFIVAWLCCSSLLIGAQKPVTSPEEVKALQAIKSSLIDPIGNLNDWDQEDPCTSIWTGVFCYNRTLDDGYRHVERLQLLSMNLSGTLSPDIGRLSNLKILDFMWNNISGSIPKEIGNIMTLELLLLNGNQLTGPLPEELGYFPNLDRIQIDENHISGPIPKSFANLNKTTHFHMNNNSISGQIPPELSRLPSLIHFLLDNNNLSGYLPPEFSELPKLQILQFDNNNFNGTTIPVSYSKMPKLLKLSLRNCNLQGPIPDFSQIPNLLYLDLSSNQLNETIPSDMFSRNITTILLSHNHISGTIPSNFSDLPHLQRLSIANNSLSGSVPSSIWQNRAFNGMEKFTVELQNNNLADISGTNYLPPNVSVWLQGNPLCLNSNLAFCGPESEEDKYGQSSTNTTSVCPAQACPSSYEHSPTSPVVCFCAIPLFVGYRLKSPAFSEFPPYKDKFEKFLTSRLELSLYQLYIVSFAWEVGNRLGMQLKFFPVSDSENNAQTFNKSEVQRIFNVFTSWKIRNDDLFGPAELISFPILGFYKFDDANSPSSGLSKGALAGLVLGIIAGAVALSAAVTLLILRMHVRNYHALSRRRHWSMSSIKIDGVKAFTYREMAVATNSFDDSTEVGQGGYGKVYKGILADGVVVAIKRAQEGSLQGEKEFLTEIKLLSRLHHRNLVSLIGYCDEEGEQMLVYEFMSNGTLRDHLSAKCKEPLSFAMRLRIALGSAKGILYLHTEADPPVFHRDIKASNILLDSKYMAKVADFGLSRLAPVPNIEGTVPTHVSTVVKGTPGYLDPEYFLTRKLTDKSDVYSLGVVFLELLTGKQPISHGKNIVREVNVASRSDMIFSVIDGRMGSYPPKCVVKFLNLALKCCGDETDARPSMAEVVRELESIWHMMPDSDIISVGPMVTNAENVATPPSSSSKVKDPYASEISGIELVSGVIPSIGPR</sequence>
<dbReference type="AlphaFoldDB" id="A0AAN7JD96"/>
<evidence type="ECO:0000256" key="2">
    <source>
        <dbReference type="ARBA" id="ARBA00008684"/>
    </source>
</evidence>
<protein>
    <recommendedName>
        <fullName evidence="3">non-specific serine/threonine protein kinase</fullName>
        <ecNumber evidence="3">2.7.11.1</ecNumber>
    </recommendedName>
</protein>
<evidence type="ECO:0000256" key="13">
    <source>
        <dbReference type="ARBA" id="ARBA00022989"/>
    </source>
</evidence>
<keyword evidence="9" id="KW-0677">Repeat</keyword>
<dbReference type="InterPro" id="IPR011009">
    <property type="entry name" value="Kinase-like_dom_sf"/>
</dbReference>
<dbReference type="InterPro" id="IPR000719">
    <property type="entry name" value="Prot_kinase_dom"/>
</dbReference>
<dbReference type="GO" id="GO:0004674">
    <property type="term" value="F:protein serine/threonine kinase activity"/>
    <property type="evidence" value="ECO:0007669"/>
    <property type="project" value="UniProtKB-KW"/>
</dbReference>
<keyword evidence="16" id="KW-0325">Glycoprotein</keyword>
<evidence type="ECO:0000256" key="8">
    <source>
        <dbReference type="ARBA" id="ARBA00022729"/>
    </source>
</evidence>
<evidence type="ECO:0000256" key="1">
    <source>
        <dbReference type="ARBA" id="ARBA00004479"/>
    </source>
</evidence>
<gene>
    <name evidence="23" type="ORF">RGQ29_000940</name>
</gene>
<name>A0AAN7JD96_QUERU</name>
<dbReference type="InterPro" id="IPR032675">
    <property type="entry name" value="LRR_dom_sf"/>
</dbReference>
<dbReference type="InterPro" id="IPR003591">
    <property type="entry name" value="Leu-rich_rpt_typical-subtyp"/>
</dbReference>
<dbReference type="PROSITE" id="PS00107">
    <property type="entry name" value="PROTEIN_KINASE_ATP"/>
    <property type="match status" value="1"/>
</dbReference>
<dbReference type="PROSITE" id="PS50011">
    <property type="entry name" value="PROTEIN_KINASE_DOM"/>
    <property type="match status" value="1"/>
</dbReference>
<feature type="signal peptide" evidence="21">
    <location>
        <begin position="1"/>
        <end position="26"/>
    </location>
</feature>
<keyword evidence="10 19" id="KW-0547">Nucleotide-binding</keyword>
<keyword evidence="11" id="KW-0418">Kinase</keyword>
<dbReference type="FunFam" id="1.10.510.10:FF:000453">
    <property type="entry name" value="LRR receptor-like serine/threonine-protein kinase HSL2"/>
    <property type="match status" value="1"/>
</dbReference>
<dbReference type="Pfam" id="PF08263">
    <property type="entry name" value="LRRNT_2"/>
    <property type="match status" value="1"/>
</dbReference>
<dbReference type="PANTHER" id="PTHR45974:SF134">
    <property type="entry name" value="OS01G0960400 PROTEIN"/>
    <property type="match status" value="1"/>
</dbReference>
<dbReference type="InterPro" id="IPR001245">
    <property type="entry name" value="Ser-Thr/Tyr_kinase_cat_dom"/>
</dbReference>
<evidence type="ECO:0000256" key="17">
    <source>
        <dbReference type="ARBA" id="ARBA00047899"/>
    </source>
</evidence>
<comment type="similarity">
    <text evidence="2">Belongs to the protein kinase superfamily. Ser/Thr protein kinase family.</text>
</comment>
<accession>A0AAN7JD96</accession>
<keyword evidence="6" id="KW-0808">Transferase</keyword>
<comment type="caution">
    <text evidence="23">The sequence shown here is derived from an EMBL/GenBank/DDBJ whole genome shotgun (WGS) entry which is preliminary data.</text>
</comment>
<keyword evidence="15" id="KW-0675">Receptor</keyword>
<evidence type="ECO:0000256" key="7">
    <source>
        <dbReference type="ARBA" id="ARBA00022692"/>
    </source>
</evidence>
<dbReference type="SUPFAM" id="SSF56112">
    <property type="entry name" value="Protein kinase-like (PK-like)"/>
    <property type="match status" value="1"/>
</dbReference>
<feature type="transmembrane region" description="Helical" evidence="20">
    <location>
        <begin position="558"/>
        <end position="582"/>
    </location>
</feature>
<keyword evidence="5" id="KW-0433">Leucine-rich repeat</keyword>
<dbReference type="Gene3D" id="3.30.200.20">
    <property type="entry name" value="Phosphorylase Kinase, domain 1"/>
    <property type="match status" value="1"/>
</dbReference>
<dbReference type="SMART" id="SM00220">
    <property type="entry name" value="S_TKc"/>
    <property type="match status" value="1"/>
</dbReference>
<evidence type="ECO:0000313" key="24">
    <source>
        <dbReference type="Proteomes" id="UP001324115"/>
    </source>
</evidence>
<evidence type="ECO:0000256" key="10">
    <source>
        <dbReference type="ARBA" id="ARBA00022741"/>
    </source>
</evidence>
<dbReference type="FunFam" id="3.80.10.10:FF:000387">
    <property type="entry name" value="Probable LRR receptor-like serine/threonine-protein kinase At1g06840"/>
    <property type="match status" value="1"/>
</dbReference>
<dbReference type="InterPro" id="IPR001611">
    <property type="entry name" value="Leu-rich_rpt"/>
</dbReference>
<dbReference type="InterPro" id="IPR017441">
    <property type="entry name" value="Protein_kinase_ATP_BS"/>
</dbReference>
<evidence type="ECO:0000256" key="9">
    <source>
        <dbReference type="ARBA" id="ARBA00022737"/>
    </source>
</evidence>
<dbReference type="Gene3D" id="3.80.10.10">
    <property type="entry name" value="Ribonuclease Inhibitor"/>
    <property type="match status" value="3"/>
</dbReference>
<reference evidence="23 24" key="1">
    <citation type="journal article" date="2023" name="G3 (Bethesda)">
        <title>A haplotype-resolved chromosome-scale genome for Quercus rubra L. provides insights into the genetics of adaptive traits for red oak species.</title>
        <authorList>
            <person name="Kapoor B."/>
            <person name="Jenkins J."/>
            <person name="Schmutz J."/>
            <person name="Zhebentyayeva T."/>
            <person name="Kuelheim C."/>
            <person name="Coggeshall M."/>
            <person name="Heim C."/>
            <person name="Lasky J.R."/>
            <person name="Leites L."/>
            <person name="Islam-Faridi N."/>
            <person name="Romero-Severson J."/>
            <person name="DeLeo V.L."/>
            <person name="Lucas S.M."/>
            <person name="Lazic D."/>
            <person name="Gailing O."/>
            <person name="Carlson J."/>
            <person name="Staton M."/>
        </authorList>
    </citation>
    <scope>NUCLEOTIDE SEQUENCE [LARGE SCALE GENOMIC DNA]</scope>
    <source>
        <strain evidence="23">Pseudo-F2</strain>
    </source>
</reference>
<dbReference type="SUPFAM" id="SSF52058">
    <property type="entry name" value="L domain-like"/>
    <property type="match status" value="1"/>
</dbReference>
<keyword evidence="12 19" id="KW-0067">ATP-binding</keyword>
<evidence type="ECO:0000256" key="5">
    <source>
        <dbReference type="ARBA" id="ARBA00022614"/>
    </source>
</evidence>
<dbReference type="EC" id="2.7.11.1" evidence="3"/>
<evidence type="ECO:0000256" key="12">
    <source>
        <dbReference type="ARBA" id="ARBA00022840"/>
    </source>
</evidence>
<dbReference type="SMART" id="SM00369">
    <property type="entry name" value="LRR_TYP"/>
    <property type="match status" value="5"/>
</dbReference>
<dbReference type="InterPro" id="IPR013210">
    <property type="entry name" value="LRR_N_plant-typ"/>
</dbReference>
<evidence type="ECO:0000256" key="15">
    <source>
        <dbReference type="ARBA" id="ARBA00023170"/>
    </source>
</evidence>
<dbReference type="Pfam" id="PF00560">
    <property type="entry name" value="LRR_1"/>
    <property type="match status" value="7"/>
</dbReference>
<keyword evidence="24" id="KW-1185">Reference proteome</keyword>
<dbReference type="EMBL" id="JAXUIC010000001">
    <property type="protein sequence ID" value="KAK4606909.1"/>
    <property type="molecule type" value="Genomic_DNA"/>
</dbReference>
<evidence type="ECO:0000256" key="6">
    <source>
        <dbReference type="ARBA" id="ARBA00022679"/>
    </source>
</evidence>
<evidence type="ECO:0000256" key="14">
    <source>
        <dbReference type="ARBA" id="ARBA00023136"/>
    </source>
</evidence>
<evidence type="ECO:0000256" key="21">
    <source>
        <dbReference type="SAM" id="SignalP"/>
    </source>
</evidence>
<dbReference type="GO" id="GO:0016020">
    <property type="term" value="C:membrane"/>
    <property type="evidence" value="ECO:0007669"/>
    <property type="project" value="UniProtKB-SubCell"/>
</dbReference>
<proteinExistence type="inferred from homology"/>
<feature type="domain" description="Protein kinase" evidence="22">
    <location>
        <begin position="623"/>
        <end position="900"/>
    </location>
</feature>
<keyword evidence="14 20" id="KW-0472">Membrane</keyword>
<dbReference type="CDD" id="cd14066">
    <property type="entry name" value="STKc_IRAK"/>
    <property type="match status" value="1"/>
</dbReference>
<feature type="binding site" evidence="19">
    <location>
        <position position="651"/>
    </location>
    <ligand>
        <name>ATP</name>
        <dbReference type="ChEBI" id="CHEBI:30616"/>
    </ligand>
</feature>
<dbReference type="FunFam" id="3.30.200.20:FF:000328">
    <property type="entry name" value="Leucine-rich repeat protein kinase family protein"/>
    <property type="match status" value="1"/>
</dbReference>
<dbReference type="InterPro" id="IPR008271">
    <property type="entry name" value="Ser/Thr_kinase_AS"/>
</dbReference>
<keyword evidence="7 20" id="KW-0812">Transmembrane</keyword>
<evidence type="ECO:0000313" key="23">
    <source>
        <dbReference type="EMBL" id="KAK4606909.1"/>
    </source>
</evidence>
<comment type="subcellular location">
    <subcellularLocation>
        <location evidence="1">Membrane</location>
        <topology evidence="1">Single-pass type I membrane protein</topology>
    </subcellularLocation>
</comment>
<dbReference type="Gene3D" id="1.10.510.10">
    <property type="entry name" value="Transferase(Phosphotransferase) domain 1"/>
    <property type="match status" value="1"/>
</dbReference>
<evidence type="ECO:0000256" key="4">
    <source>
        <dbReference type="ARBA" id="ARBA00022527"/>
    </source>
</evidence>
<keyword evidence="13 20" id="KW-1133">Transmembrane helix</keyword>
<evidence type="ECO:0000256" key="11">
    <source>
        <dbReference type="ARBA" id="ARBA00022777"/>
    </source>
</evidence>
<organism evidence="23 24">
    <name type="scientific">Quercus rubra</name>
    <name type="common">Northern red oak</name>
    <name type="synonym">Quercus borealis</name>
    <dbReference type="NCBI Taxonomy" id="3512"/>
    <lineage>
        <taxon>Eukaryota</taxon>
        <taxon>Viridiplantae</taxon>
        <taxon>Streptophyta</taxon>
        <taxon>Embryophyta</taxon>
        <taxon>Tracheophyta</taxon>
        <taxon>Spermatophyta</taxon>
        <taxon>Magnoliopsida</taxon>
        <taxon>eudicotyledons</taxon>
        <taxon>Gunneridae</taxon>
        <taxon>Pentapetalae</taxon>
        <taxon>rosids</taxon>
        <taxon>fabids</taxon>
        <taxon>Fagales</taxon>
        <taxon>Fagaceae</taxon>
        <taxon>Quercus</taxon>
    </lineage>
</organism>
<evidence type="ECO:0000256" key="16">
    <source>
        <dbReference type="ARBA" id="ARBA00023180"/>
    </source>
</evidence>
<evidence type="ECO:0000256" key="3">
    <source>
        <dbReference type="ARBA" id="ARBA00012513"/>
    </source>
</evidence>
<keyword evidence="8 21" id="KW-0732">Signal</keyword>
<dbReference type="Pfam" id="PF07714">
    <property type="entry name" value="PK_Tyr_Ser-Thr"/>
    <property type="match status" value="1"/>
</dbReference>
<evidence type="ECO:0000256" key="19">
    <source>
        <dbReference type="PROSITE-ProRule" id="PRU10141"/>
    </source>
</evidence>